<evidence type="ECO:0000256" key="9">
    <source>
        <dbReference type="ARBA" id="ARBA00056975"/>
    </source>
</evidence>
<evidence type="ECO:0000256" key="12">
    <source>
        <dbReference type="SAM" id="SignalP"/>
    </source>
</evidence>
<keyword evidence="5" id="KW-0256">Endoplasmic reticulum</keyword>
<dbReference type="Pfam" id="PF13202">
    <property type="entry name" value="EF-hand_5"/>
    <property type="match status" value="1"/>
</dbReference>
<dbReference type="PANTHER" id="PTHR10827:SF95">
    <property type="entry name" value="LD34388P"/>
    <property type="match status" value="1"/>
</dbReference>
<gene>
    <name evidence="14" type="ORF">B4U80_02474</name>
</gene>
<comment type="function">
    <text evidence="9">Probable molecular chaperone assisting protein biosynthesis and transport in the endoplasmic reticulum. Required for the proper biosynthesis and transport of pulmonary surfactant-associated protein A/SP-A, pulmonary surfactant-associated protein D/SP-D and the lipid transporter ABCA3. By regulating both the proper expression and the degradation through the endoplasmic reticulum-associated protein degradation pathway of these proteins plays a crucial role in pulmonary surfactant homeostasis. Has an anti-fibrotic activity by negatively regulating the secretion of type I and type III collagens. This calcium-binding protein also transiently associates with immature PCSK6 and regulates its secretion.</text>
</comment>
<evidence type="ECO:0000259" key="13">
    <source>
        <dbReference type="PROSITE" id="PS50222"/>
    </source>
</evidence>
<keyword evidence="8" id="KW-0143">Chaperone</keyword>
<feature type="domain" description="EF-hand" evidence="13">
    <location>
        <begin position="156"/>
        <end position="191"/>
    </location>
</feature>
<evidence type="ECO:0000256" key="10">
    <source>
        <dbReference type="ARBA" id="ARBA00063143"/>
    </source>
</evidence>
<evidence type="ECO:0000256" key="2">
    <source>
        <dbReference type="ARBA" id="ARBA00022723"/>
    </source>
</evidence>
<dbReference type="InterPro" id="IPR018247">
    <property type="entry name" value="EF_Hand_1_Ca_BS"/>
</dbReference>
<evidence type="ECO:0000256" key="6">
    <source>
        <dbReference type="ARBA" id="ARBA00022837"/>
    </source>
</evidence>
<comment type="caution">
    <text evidence="14">The sequence shown here is derived from an EMBL/GenBank/DDBJ whole genome shotgun (WGS) entry which is preliminary data.</text>
</comment>
<evidence type="ECO:0000256" key="3">
    <source>
        <dbReference type="ARBA" id="ARBA00022729"/>
    </source>
</evidence>
<organism evidence="14 15">
    <name type="scientific">Leptotrombidium deliense</name>
    <dbReference type="NCBI Taxonomy" id="299467"/>
    <lineage>
        <taxon>Eukaryota</taxon>
        <taxon>Metazoa</taxon>
        <taxon>Ecdysozoa</taxon>
        <taxon>Arthropoda</taxon>
        <taxon>Chelicerata</taxon>
        <taxon>Arachnida</taxon>
        <taxon>Acari</taxon>
        <taxon>Acariformes</taxon>
        <taxon>Trombidiformes</taxon>
        <taxon>Prostigmata</taxon>
        <taxon>Anystina</taxon>
        <taxon>Parasitengona</taxon>
        <taxon>Trombiculoidea</taxon>
        <taxon>Trombiculidae</taxon>
        <taxon>Leptotrombidium</taxon>
    </lineage>
</organism>
<evidence type="ECO:0000313" key="14">
    <source>
        <dbReference type="EMBL" id="RWS28595.1"/>
    </source>
</evidence>
<keyword evidence="6" id="KW-0106">Calcium</keyword>
<dbReference type="Proteomes" id="UP000288716">
    <property type="component" value="Unassembled WGS sequence"/>
</dbReference>
<evidence type="ECO:0000256" key="4">
    <source>
        <dbReference type="ARBA" id="ARBA00022737"/>
    </source>
</evidence>
<dbReference type="FunFam" id="1.10.238.10:FF:000104">
    <property type="entry name" value="calumenin isoform X1"/>
    <property type="match status" value="1"/>
</dbReference>
<feature type="signal peptide" evidence="12">
    <location>
        <begin position="1"/>
        <end position="20"/>
    </location>
</feature>
<proteinExistence type="predicted"/>
<dbReference type="PROSITE" id="PS50222">
    <property type="entry name" value="EF_HAND_2"/>
    <property type="match status" value="1"/>
</dbReference>
<evidence type="ECO:0000256" key="1">
    <source>
        <dbReference type="ARBA" id="ARBA00004319"/>
    </source>
</evidence>
<dbReference type="VEuPathDB" id="VectorBase:LDEU003444"/>
<dbReference type="GO" id="GO:0005509">
    <property type="term" value="F:calcium ion binding"/>
    <property type="evidence" value="ECO:0007669"/>
    <property type="project" value="InterPro"/>
</dbReference>
<dbReference type="STRING" id="299467.A0A443SM85"/>
<keyword evidence="3 12" id="KW-0732">Signal</keyword>
<dbReference type="EMBL" id="NCKV01001297">
    <property type="protein sequence ID" value="RWS28595.1"/>
    <property type="molecule type" value="Genomic_DNA"/>
</dbReference>
<evidence type="ECO:0000256" key="8">
    <source>
        <dbReference type="ARBA" id="ARBA00023186"/>
    </source>
</evidence>
<evidence type="ECO:0000313" key="15">
    <source>
        <dbReference type="Proteomes" id="UP000288716"/>
    </source>
</evidence>
<evidence type="ECO:0000256" key="11">
    <source>
        <dbReference type="ARBA" id="ARBA00072696"/>
    </source>
</evidence>
<keyword evidence="2" id="KW-0479">Metal-binding</keyword>
<keyword evidence="15" id="KW-1185">Reference proteome</keyword>
<evidence type="ECO:0000256" key="5">
    <source>
        <dbReference type="ARBA" id="ARBA00022824"/>
    </source>
</evidence>
<keyword evidence="4" id="KW-0677">Repeat</keyword>
<comment type="subunit">
    <text evidence="10">Interacts with PCSK6 (immature form including the propeptide); probably involved in the maturation and the secretion of PCSK6.</text>
</comment>
<dbReference type="AlphaFoldDB" id="A0A443SM85"/>
<protein>
    <recommendedName>
        <fullName evidence="11">Reticulocalbin-3</fullName>
    </recommendedName>
</protein>
<dbReference type="SUPFAM" id="SSF47473">
    <property type="entry name" value="EF-hand"/>
    <property type="match status" value="2"/>
</dbReference>
<dbReference type="OrthoDB" id="293868at2759"/>
<name>A0A443SM85_9ACAR</name>
<sequence>MQITLLSLYLFVWNAVMSNAAHVHHIHDKVANKEKVQDAWNSIHFKEGAHNAELDGEAVLGSKEKVLEYNELPPEEAKRRLAILVTEKGMDANKDGFVDKQELTQWVLHSFRTLAEEEGEEQLKEEDENNDGFVSWEEHLTDNFSVDETVDVTEQEMIREDKALWSAADIDKNGLLDAKEFAAFNSPEEFEHMFDTLHSLTMNKRDKNNDGLLTFEEFVMDENGVVPQLKSETYVSEKERFDYDYDVDKDGKLNKKEVLRWLIPDNRELAEAEADHLIASSDGDDDGKLSVFEIINNYEIFVGSESTDFGERLTKMKDEL</sequence>
<dbReference type="InterPro" id="IPR011992">
    <property type="entry name" value="EF-hand-dom_pair"/>
</dbReference>
<dbReference type="PROSITE" id="PS00018">
    <property type="entry name" value="EF_HAND_1"/>
    <property type="match status" value="5"/>
</dbReference>
<dbReference type="GO" id="GO:0005788">
    <property type="term" value="C:endoplasmic reticulum lumen"/>
    <property type="evidence" value="ECO:0007669"/>
    <property type="project" value="UniProtKB-SubCell"/>
</dbReference>
<keyword evidence="7" id="KW-0325">Glycoprotein</keyword>
<accession>A0A443SM85</accession>
<evidence type="ECO:0000256" key="7">
    <source>
        <dbReference type="ARBA" id="ARBA00023180"/>
    </source>
</evidence>
<dbReference type="InterPro" id="IPR002048">
    <property type="entry name" value="EF_hand_dom"/>
</dbReference>
<reference evidence="14 15" key="1">
    <citation type="journal article" date="2018" name="Gigascience">
        <title>Genomes of trombidid mites reveal novel predicted allergens and laterally-transferred genes associated with secondary metabolism.</title>
        <authorList>
            <person name="Dong X."/>
            <person name="Chaisiri K."/>
            <person name="Xia D."/>
            <person name="Armstrong S.D."/>
            <person name="Fang Y."/>
            <person name="Donnelly M.J."/>
            <person name="Kadowaki T."/>
            <person name="McGarry J.W."/>
            <person name="Darby A.C."/>
            <person name="Makepeace B.L."/>
        </authorList>
    </citation>
    <scope>NUCLEOTIDE SEQUENCE [LARGE SCALE GENOMIC DNA]</scope>
    <source>
        <strain evidence="14">UoL-UT</strain>
    </source>
</reference>
<dbReference type="PANTHER" id="PTHR10827">
    <property type="entry name" value="RETICULOCALBIN"/>
    <property type="match status" value="1"/>
</dbReference>
<feature type="chain" id="PRO_5019258420" description="Reticulocalbin-3" evidence="12">
    <location>
        <begin position="21"/>
        <end position="320"/>
    </location>
</feature>
<dbReference type="Gene3D" id="1.10.238.10">
    <property type="entry name" value="EF-hand"/>
    <property type="match status" value="3"/>
</dbReference>
<comment type="subcellular location">
    <subcellularLocation>
        <location evidence="1">Endoplasmic reticulum lumen</location>
    </subcellularLocation>
</comment>
<dbReference type="GO" id="GO:0015031">
    <property type="term" value="P:protein transport"/>
    <property type="evidence" value="ECO:0007669"/>
    <property type="project" value="UniProtKB-ARBA"/>
</dbReference>